<dbReference type="GO" id="GO:0010945">
    <property type="term" value="F:coenzyme A diphosphatase activity"/>
    <property type="evidence" value="ECO:0007669"/>
    <property type="project" value="InterPro"/>
</dbReference>
<dbReference type="CDD" id="cd03426">
    <property type="entry name" value="NUDIX_CoAse_Nudt7"/>
    <property type="match status" value="1"/>
</dbReference>
<accession>A0A8S1QEA7</accession>
<proteinExistence type="predicted"/>
<reference evidence="2" key="1">
    <citation type="submission" date="2021-01" db="EMBL/GenBank/DDBJ databases">
        <authorList>
            <consortium name="Genoscope - CEA"/>
            <person name="William W."/>
        </authorList>
    </citation>
    <scope>NUCLEOTIDE SEQUENCE</scope>
</reference>
<dbReference type="PANTHER" id="PTHR12992:SF44">
    <property type="entry name" value="NUDIX HYDROLASE DOMAIN-CONTAINING PROTEIN"/>
    <property type="match status" value="1"/>
</dbReference>
<dbReference type="InterPro" id="IPR000086">
    <property type="entry name" value="NUDIX_hydrolase_dom"/>
</dbReference>
<protein>
    <recommendedName>
        <fullName evidence="1">Nudix hydrolase domain-containing protein</fullName>
    </recommendedName>
</protein>
<evidence type="ECO:0000313" key="2">
    <source>
        <dbReference type="EMBL" id="CAD8113281.1"/>
    </source>
</evidence>
<dbReference type="AlphaFoldDB" id="A0A8S1QEA7"/>
<dbReference type="PROSITE" id="PS51462">
    <property type="entry name" value="NUDIX"/>
    <property type="match status" value="1"/>
</dbReference>
<dbReference type="PANTHER" id="PTHR12992">
    <property type="entry name" value="NUDIX HYDROLASE"/>
    <property type="match status" value="1"/>
</dbReference>
<dbReference type="PROSITE" id="PS00893">
    <property type="entry name" value="NUDIX_BOX"/>
    <property type="match status" value="1"/>
</dbReference>
<evidence type="ECO:0000313" key="3">
    <source>
        <dbReference type="Proteomes" id="UP000692954"/>
    </source>
</evidence>
<dbReference type="InterPro" id="IPR020084">
    <property type="entry name" value="NUDIX_hydrolase_CS"/>
</dbReference>
<dbReference type="OrthoDB" id="77989at2759"/>
<dbReference type="Pfam" id="PF00293">
    <property type="entry name" value="NUDIX"/>
    <property type="match status" value="1"/>
</dbReference>
<feature type="domain" description="Nudix hydrolase" evidence="1">
    <location>
        <begin position="33"/>
        <end position="188"/>
    </location>
</feature>
<dbReference type="InterPro" id="IPR045121">
    <property type="entry name" value="CoAse"/>
</dbReference>
<dbReference type="EMBL" id="CAJJDN010000103">
    <property type="protein sequence ID" value="CAD8113281.1"/>
    <property type="molecule type" value="Genomic_DNA"/>
</dbReference>
<organism evidence="2 3">
    <name type="scientific">Paramecium sonneborni</name>
    <dbReference type="NCBI Taxonomy" id="65129"/>
    <lineage>
        <taxon>Eukaryota</taxon>
        <taxon>Sar</taxon>
        <taxon>Alveolata</taxon>
        <taxon>Ciliophora</taxon>
        <taxon>Intramacronucleata</taxon>
        <taxon>Oligohymenophorea</taxon>
        <taxon>Peniculida</taxon>
        <taxon>Parameciidae</taxon>
        <taxon>Paramecium</taxon>
    </lineage>
</organism>
<dbReference type="Proteomes" id="UP000692954">
    <property type="component" value="Unassembled WGS sequence"/>
</dbReference>
<evidence type="ECO:0000259" key="1">
    <source>
        <dbReference type="PROSITE" id="PS51462"/>
    </source>
</evidence>
<gene>
    <name evidence="2" type="ORF">PSON_ATCC_30995.1.T1030031</name>
</gene>
<comment type="caution">
    <text evidence="2">The sequence shown here is derived from an EMBL/GenBank/DDBJ whole genome shotgun (WGS) entry which is preliminary data.</text>
</comment>
<sequence length="284" mass="33309">MLNLIPSQEYKPYKNTSSNAQSAVCILLRGLFKPKQGFTQLDINNPQSTKFQDQQDIQILYIQRQNSKQDQYSGEIAFPGGKCDGDETDLQAAIREVHEEVGINLNELECYYVCRLSKNAFMKKTRNNKYLYCSAFIIAINDPERRTDKMRLSQNEVQEAKWIELSYFDNPIKKTKKSQHYFGPRSIAKYFKQAETAALDIGFDEVLYGFTFFVTMAFLYQIQKHQKVWEHAHFAKFTFTGPLKYALEYGAMIAYKKERIGLFERWEWPIYTYLIPLLILILLI</sequence>
<keyword evidence="3" id="KW-1185">Reference proteome</keyword>
<name>A0A8S1QEA7_9CILI</name>